<evidence type="ECO:0000313" key="7">
    <source>
        <dbReference type="EMBL" id="NKI15975.1"/>
    </source>
</evidence>
<dbReference type="Gene3D" id="3.40.1090.10">
    <property type="entry name" value="Cytosolic phospholipase A2 catalytic domain"/>
    <property type="match status" value="1"/>
</dbReference>
<evidence type="ECO:0000256" key="1">
    <source>
        <dbReference type="ARBA" id="ARBA00022801"/>
    </source>
</evidence>
<organism evidence="7 8">
    <name type="scientific">Spongiibacter thalassae</name>
    <dbReference type="NCBI Taxonomy" id="2721624"/>
    <lineage>
        <taxon>Bacteria</taxon>
        <taxon>Pseudomonadati</taxon>
        <taxon>Pseudomonadota</taxon>
        <taxon>Gammaproteobacteria</taxon>
        <taxon>Cellvibrionales</taxon>
        <taxon>Spongiibacteraceae</taxon>
        <taxon>Spongiibacter</taxon>
    </lineage>
</organism>
<dbReference type="SUPFAM" id="SSF52151">
    <property type="entry name" value="FabD/lysophospholipase-like"/>
    <property type="match status" value="1"/>
</dbReference>
<feature type="active site" description="Nucleophile" evidence="4">
    <location>
        <position position="189"/>
    </location>
</feature>
<feature type="domain" description="PNPLA" evidence="6">
    <location>
        <begin position="156"/>
        <end position="342"/>
    </location>
</feature>
<evidence type="ECO:0000256" key="5">
    <source>
        <dbReference type="SAM" id="MobiDB-lite"/>
    </source>
</evidence>
<accession>A0ABX1GAI8</accession>
<comment type="caution">
    <text evidence="7">The sequence shown here is derived from an EMBL/GenBank/DDBJ whole genome shotgun (WGS) entry which is preliminary data.</text>
</comment>
<keyword evidence="8" id="KW-1185">Reference proteome</keyword>
<evidence type="ECO:0000256" key="2">
    <source>
        <dbReference type="ARBA" id="ARBA00022963"/>
    </source>
</evidence>
<dbReference type="InterPro" id="IPR021771">
    <property type="entry name" value="Triacylglycerol_lipase_N"/>
</dbReference>
<evidence type="ECO:0000313" key="8">
    <source>
        <dbReference type="Proteomes" id="UP000765845"/>
    </source>
</evidence>
<dbReference type="EMBL" id="JAAWWK010000001">
    <property type="protein sequence ID" value="NKI15975.1"/>
    <property type="molecule type" value="Genomic_DNA"/>
</dbReference>
<protein>
    <submittedName>
        <fullName evidence="7">DUF3336 domain-containing protein</fullName>
    </submittedName>
</protein>
<keyword evidence="3 4" id="KW-0443">Lipid metabolism</keyword>
<evidence type="ECO:0000256" key="3">
    <source>
        <dbReference type="ARBA" id="ARBA00023098"/>
    </source>
</evidence>
<reference evidence="7 8" key="1">
    <citation type="submission" date="2020-04" db="EMBL/GenBank/DDBJ databases">
        <authorList>
            <person name="Yoon J."/>
        </authorList>
    </citation>
    <scope>NUCLEOTIDE SEQUENCE [LARGE SCALE GENOMIC DNA]</scope>
    <source>
        <strain evidence="7 8">KMU-166</strain>
    </source>
</reference>
<dbReference type="RefSeq" id="WP_168448524.1">
    <property type="nucleotide sequence ID" value="NZ_JAAWWK010000001.1"/>
</dbReference>
<evidence type="ECO:0000256" key="4">
    <source>
        <dbReference type="PROSITE-ProRule" id="PRU01161"/>
    </source>
</evidence>
<name>A0ABX1GAI8_9GAMM</name>
<evidence type="ECO:0000259" key="6">
    <source>
        <dbReference type="PROSITE" id="PS51635"/>
    </source>
</evidence>
<dbReference type="PROSITE" id="PS51635">
    <property type="entry name" value="PNPLA"/>
    <property type="match status" value="1"/>
</dbReference>
<dbReference type="PANTHER" id="PTHR14226">
    <property type="entry name" value="NEUROPATHY TARGET ESTERASE/SWISS CHEESE D.MELANOGASTER"/>
    <property type="match status" value="1"/>
</dbReference>
<dbReference type="InterPro" id="IPR016035">
    <property type="entry name" value="Acyl_Trfase/lysoPLipase"/>
</dbReference>
<feature type="region of interest" description="Disordered" evidence="5">
    <location>
        <begin position="478"/>
        <end position="497"/>
    </location>
</feature>
<keyword evidence="2 4" id="KW-0442">Lipid degradation</keyword>
<keyword evidence="1 4" id="KW-0378">Hydrolase</keyword>
<sequence length="497" mass="55825">MSVHKIVSLMKQAPDLDSVGRAMANATHYDEWLALANRHDEISGLYQWRAVERTRLYDYAEIRRRKSRIDTLLHSGDVSALLRHLNEGVHGNMGGMGDARLYHRSKVGTKHLIEEYIASLTEAFELISKDPRQGLKHNEKTDFLRRASHCYGRSALMLSGGAGLIYFHHGVVAELAEQGCLPNVISGASAGSWVSVQVGAMTDEEFASGYFERKRYSRLTGKEVWQSLNDRSGKISAEIRTELIDSFCSKMTFQEAYEHTGRYINISVAPVERHQKARLLNAITSPDVTLRSAAMASSAVPGMTSAVQLECKDGHGRLIPYLPSRRWVDGSMIQDLPAKRLARLYGVNHYIVSLINPLALPFTAEPAVSRSNLYSSARRFFYNASLEALKLGQNTLEKTPRAQPLGNILTIGHRLLDQEYTGDINVILRREDYRRSNILFMYKGNEIENLILAGRRAVWPRLAQIKNSLSPSRKLDELIESTDQPKGIQSSIMNSPR</sequence>
<gene>
    <name evidence="7" type="ORF">HCU74_00955</name>
</gene>
<dbReference type="InterPro" id="IPR050301">
    <property type="entry name" value="NTE"/>
</dbReference>
<dbReference type="PANTHER" id="PTHR14226:SF29">
    <property type="entry name" value="NEUROPATHY TARGET ESTERASE SWS"/>
    <property type="match status" value="1"/>
</dbReference>
<dbReference type="Pfam" id="PF11815">
    <property type="entry name" value="DUF3336"/>
    <property type="match status" value="1"/>
</dbReference>
<feature type="short sequence motif" description="GXSXG" evidence="4">
    <location>
        <begin position="187"/>
        <end position="191"/>
    </location>
</feature>
<feature type="active site" description="Proton acceptor" evidence="4">
    <location>
        <position position="329"/>
    </location>
</feature>
<dbReference type="InterPro" id="IPR002641">
    <property type="entry name" value="PNPLA_dom"/>
</dbReference>
<proteinExistence type="predicted"/>
<feature type="compositionally biased region" description="Polar residues" evidence="5">
    <location>
        <begin position="481"/>
        <end position="497"/>
    </location>
</feature>
<comment type="caution">
    <text evidence="4">Lacks conserved residue(s) required for the propagation of feature annotation.</text>
</comment>
<dbReference type="Pfam" id="PF01734">
    <property type="entry name" value="Patatin"/>
    <property type="match status" value="1"/>
</dbReference>
<dbReference type="Proteomes" id="UP000765845">
    <property type="component" value="Unassembled WGS sequence"/>
</dbReference>